<keyword evidence="2 4" id="KW-0732">Signal</keyword>
<accession>A0A2T7G0F5</accession>
<dbReference type="Proteomes" id="UP000244817">
    <property type="component" value="Unassembled WGS sequence"/>
</dbReference>
<dbReference type="GO" id="GO:0030288">
    <property type="term" value="C:outer membrane-bounded periplasmic space"/>
    <property type="evidence" value="ECO:0007669"/>
    <property type="project" value="TreeGrafter"/>
</dbReference>
<feature type="chain" id="PRO_5015681660" evidence="4">
    <location>
        <begin position="22"/>
        <end position="161"/>
    </location>
</feature>
<dbReference type="Pfam" id="PF03968">
    <property type="entry name" value="LptD_N"/>
    <property type="match status" value="1"/>
</dbReference>
<feature type="signal peptide" evidence="4">
    <location>
        <begin position="1"/>
        <end position="21"/>
    </location>
</feature>
<gene>
    <name evidence="6" type="primary">lptA</name>
    <name evidence="6" type="ORF">DC363_03575</name>
</gene>
<dbReference type="OrthoDB" id="9811926at2"/>
<keyword evidence="1" id="KW-0813">Transport</keyword>
<dbReference type="NCBIfam" id="TIGR03002">
    <property type="entry name" value="outer_YhbN_LptA"/>
    <property type="match status" value="1"/>
</dbReference>
<proteinExistence type="predicted"/>
<name>A0A2T7G0F5_9RHOB</name>
<comment type="caution">
    <text evidence="6">The sequence shown here is derived from an EMBL/GenBank/DDBJ whole genome shotgun (WGS) entry which is preliminary data.</text>
</comment>
<dbReference type="InterPro" id="IPR052037">
    <property type="entry name" value="LPS_export_LptA"/>
</dbReference>
<feature type="domain" description="Organic solvent tolerance-like N-terminal" evidence="5">
    <location>
        <begin position="39"/>
        <end position="144"/>
    </location>
</feature>
<protein>
    <submittedName>
        <fullName evidence="6">Lipopolysaccharide transport periplasmic protein LptA</fullName>
    </submittedName>
</protein>
<dbReference type="GO" id="GO:0015920">
    <property type="term" value="P:lipopolysaccharide transport"/>
    <property type="evidence" value="ECO:0007669"/>
    <property type="project" value="InterPro"/>
</dbReference>
<organism evidence="6 7">
    <name type="scientific">Thalassorhabdomicrobium marinisediminis</name>
    <dbReference type="NCBI Taxonomy" id="2170577"/>
    <lineage>
        <taxon>Bacteria</taxon>
        <taxon>Pseudomonadati</taxon>
        <taxon>Pseudomonadota</taxon>
        <taxon>Alphaproteobacteria</taxon>
        <taxon>Rhodobacterales</taxon>
        <taxon>Paracoccaceae</taxon>
        <taxon>Thalassorhabdomicrobium</taxon>
    </lineage>
</organism>
<keyword evidence="7" id="KW-1185">Reference proteome</keyword>
<sequence length="161" mass="16597">MKFYKTAILCATLSFAAPALSQTDINLGAVNADPTAPVEITADSLSIEQSSGTAIFEGNVVLGQGDLRLSAGRVQVVYNDASGDISRLSASGGVTFVTGTEAAEAREAEYDLDNGTLVMTGEVLLTQGASAISSDSMRIDLETGAARMEGRVRTVFAQGGN</sequence>
<dbReference type="PANTHER" id="PTHR36504:SF1">
    <property type="entry name" value="LIPOPOLYSACCHARIDE EXPORT SYSTEM PROTEIN LPTA"/>
    <property type="match status" value="1"/>
</dbReference>
<dbReference type="PANTHER" id="PTHR36504">
    <property type="entry name" value="LIPOPOLYSACCHARIDE EXPORT SYSTEM PROTEIN LPTA"/>
    <property type="match status" value="1"/>
</dbReference>
<evidence type="ECO:0000256" key="3">
    <source>
        <dbReference type="ARBA" id="ARBA00022764"/>
    </source>
</evidence>
<evidence type="ECO:0000313" key="6">
    <source>
        <dbReference type="EMBL" id="PVA07903.1"/>
    </source>
</evidence>
<dbReference type="AlphaFoldDB" id="A0A2T7G0F5"/>
<evidence type="ECO:0000259" key="5">
    <source>
        <dbReference type="Pfam" id="PF03968"/>
    </source>
</evidence>
<dbReference type="GO" id="GO:0009279">
    <property type="term" value="C:cell outer membrane"/>
    <property type="evidence" value="ECO:0007669"/>
    <property type="project" value="TreeGrafter"/>
</dbReference>
<dbReference type="GO" id="GO:0017089">
    <property type="term" value="F:glycolipid transfer activity"/>
    <property type="evidence" value="ECO:0007669"/>
    <property type="project" value="TreeGrafter"/>
</dbReference>
<dbReference type="EMBL" id="QCYG01000002">
    <property type="protein sequence ID" value="PVA07903.1"/>
    <property type="molecule type" value="Genomic_DNA"/>
</dbReference>
<dbReference type="GO" id="GO:0001530">
    <property type="term" value="F:lipopolysaccharide binding"/>
    <property type="evidence" value="ECO:0007669"/>
    <property type="project" value="InterPro"/>
</dbReference>
<evidence type="ECO:0000256" key="2">
    <source>
        <dbReference type="ARBA" id="ARBA00022729"/>
    </source>
</evidence>
<dbReference type="InterPro" id="IPR005653">
    <property type="entry name" value="OstA-like_N"/>
</dbReference>
<keyword evidence="3" id="KW-0574">Periplasm</keyword>
<evidence type="ECO:0000256" key="1">
    <source>
        <dbReference type="ARBA" id="ARBA00022448"/>
    </source>
</evidence>
<dbReference type="RefSeq" id="WP_108639946.1">
    <property type="nucleotide sequence ID" value="NZ_QCYG01000002.1"/>
</dbReference>
<reference evidence="6 7" key="1">
    <citation type="submission" date="2018-04" db="EMBL/GenBank/DDBJ databases">
        <title>Pelagivirga bohaiensis gen. nov., sp. nov., a bacterium isolated from the Bohai Sea.</title>
        <authorList>
            <person name="Ji X."/>
        </authorList>
    </citation>
    <scope>NUCLEOTIDE SEQUENCE [LARGE SCALE GENOMIC DNA]</scope>
    <source>
        <strain evidence="6 7">BH-SD16</strain>
    </source>
</reference>
<evidence type="ECO:0000256" key="4">
    <source>
        <dbReference type="SAM" id="SignalP"/>
    </source>
</evidence>
<evidence type="ECO:0000313" key="7">
    <source>
        <dbReference type="Proteomes" id="UP000244817"/>
    </source>
</evidence>
<dbReference type="InterPro" id="IPR014340">
    <property type="entry name" value="LptA"/>
</dbReference>
<dbReference type="Gene3D" id="2.60.450.10">
    <property type="entry name" value="Lipopolysaccharide (LPS) transport protein A like domain"/>
    <property type="match status" value="1"/>
</dbReference>